<feature type="region of interest" description="Disordered" evidence="1">
    <location>
        <begin position="184"/>
        <end position="244"/>
    </location>
</feature>
<proteinExistence type="predicted"/>
<evidence type="ECO:0000313" key="2">
    <source>
        <dbReference type="EMBL" id="WEW59673.1"/>
    </source>
</evidence>
<sequence>MPPLPGEERLLTVFVDVHYYFTPPSPRPLLHRFDKGSYLYVHHDAAHHKTRIEIANNPGLPEQDAFAGSLETVLLRNSDKFPTLFTLTVNAQRQSVSGELPGQVVDNDWLLATGHPQDTSGALHKLHTLDLYFWTLEDARLFLATVQRVLANSQIDIIAAQTPAQATPVSAVVQQLEQVAILDPGYHNTHPTGASTTESTQLPAPPPGGPPIQSSTVQAPPASQPSMGHRRPLEGSEKSLPVKPQEQQVENYAPLAYNPAAPAAPEPIKHREKTPPPPDAAAGTGLAAAAARDQGASFVPISPPPGSIGWVQGTHHHMPGYHQSSEGQALYTSPPPTAGLAQPTTTSPPPPQSAKLSFGPTAGPPVTSGPPSASLTYPPQPPPQEPNVGVYRHQSFGSPPVSPAYSQTQQVQAQSIPGAYGQHQQYLPQSPQPQAPMGGYSDYSYGQFQQPVSNVYDIHNQVYRPTEAEVMSHKSHRSFPAGEKKPGKITENAMRVEKGVNRFLKKLEKKL</sequence>
<feature type="compositionally biased region" description="Polar residues" evidence="1">
    <location>
        <begin position="189"/>
        <end position="202"/>
    </location>
</feature>
<keyword evidence="3" id="KW-1185">Reference proteome</keyword>
<feature type="compositionally biased region" description="Basic and acidic residues" evidence="1">
    <location>
        <begin position="482"/>
        <end position="492"/>
    </location>
</feature>
<feature type="region of interest" description="Disordered" evidence="1">
    <location>
        <begin position="468"/>
        <end position="492"/>
    </location>
</feature>
<organism evidence="2 3">
    <name type="scientific">Emydomyces testavorans</name>
    <dbReference type="NCBI Taxonomy" id="2070801"/>
    <lineage>
        <taxon>Eukaryota</taxon>
        <taxon>Fungi</taxon>
        <taxon>Dikarya</taxon>
        <taxon>Ascomycota</taxon>
        <taxon>Pezizomycotina</taxon>
        <taxon>Eurotiomycetes</taxon>
        <taxon>Eurotiomycetidae</taxon>
        <taxon>Onygenales</taxon>
        <taxon>Nannizziopsiaceae</taxon>
        <taxon>Emydomyces</taxon>
    </lineage>
</organism>
<evidence type="ECO:0000256" key="1">
    <source>
        <dbReference type="SAM" id="MobiDB-lite"/>
    </source>
</evidence>
<reference evidence="2" key="1">
    <citation type="submission" date="2023-03" db="EMBL/GenBank/DDBJ databases">
        <title>Emydomyces testavorans Genome Sequence.</title>
        <authorList>
            <person name="Hoyer L."/>
        </authorList>
    </citation>
    <scope>NUCLEOTIDE SEQUENCE</scope>
    <source>
        <strain evidence="2">16-2883</strain>
    </source>
</reference>
<gene>
    <name evidence="2" type="ORF">PRK78_005152</name>
</gene>
<evidence type="ECO:0000313" key="3">
    <source>
        <dbReference type="Proteomes" id="UP001219355"/>
    </source>
</evidence>
<dbReference type="EMBL" id="CP120629">
    <property type="protein sequence ID" value="WEW59673.1"/>
    <property type="molecule type" value="Genomic_DNA"/>
</dbReference>
<accession>A0AAF0DJS1</accession>
<feature type="compositionally biased region" description="Polar residues" evidence="1">
    <location>
        <begin position="322"/>
        <end position="331"/>
    </location>
</feature>
<feature type="compositionally biased region" description="Polar residues" evidence="1">
    <location>
        <begin position="404"/>
        <end position="415"/>
    </location>
</feature>
<feature type="compositionally biased region" description="Low complexity" evidence="1">
    <location>
        <begin position="280"/>
        <end position="296"/>
    </location>
</feature>
<dbReference type="AlphaFoldDB" id="A0AAF0DJS1"/>
<feature type="region of interest" description="Disordered" evidence="1">
    <location>
        <begin position="258"/>
        <end position="443"/>
    </location>
</feature>
<name>A0AAF0DJS1_9EURO</name>
<dbReference type="Proteomes" id="UP001219355">
    <property type="component" value="Chromosome 3"/>
</dbReference>
<protein>
    <submittedName>
        <fullName evidence="2">Uncharacterized protein</fullName>
    </submittedName>
</protein>